<proteinExistence type="predicted"/>
<dbReference type="Gene3D" id="3.40.50.1000">
    <property type="entry name" value="HAD superfamily/HAD-like"/>
    <property type="match status" value="1"/>
</dbReference>
<dbReference type="Proteomes" id="UP000317835">
    <property type="component" value="Chromosome"/>
</dbReference>
<feature type="region of interest" description="Disordered" evidence="1">
    <location>
        <begin position="1"/>
        <end position="33"/>
    </location>
</feature>
<dbReference type="Gene3D" id="1.10.150.240">
    <property type="entry name" value="Putative phosphatase, domain 2"/>
    <property type="match status" value="1"/>
</dbReference>
<dbReference type="SUPFAM" id="SSF56784">
    <property type="entry name" value="HAD-like"/>
    <property type="match status" value="1"/>
</dbReference>
<dbReference type="NCBIfam" id="TIGR01509">
    <property type="entry name" value="HAD-SF-IA-v3"/>
    <property type="match status" value="1"/>
</dbReference>
<dbReference type="SFLD" id="SFLDG01129">
    <property type="entry name" value="C1.5:_HAD__Beta-PGM__Phosphata"/>
    <property type="match status" value="1"/>
</dbReference>
<dbReference type="PRINTS" id="PR00413">
    <property type="entry name" value="HADHALOGNASE"/>
</dbReference>
<dbReference type="Pfam" id="PF00702">
    <property type="entry name" value="Hydrolase"/>
    <property type="match status" value="1"/>
</dbReference>
<sequence>MRRPGVESRLSDGGDWVESGPTQTLGLESGASLEPDFVPISPNRSVIGKAAMERAHISMTAPPADLTVRVCYNDPALPETCENATSDILDRCPRRVGQPSRFPPRSAPLPPFPMRKPAIIFDFGNVVAFFDYQRAFDRIGRDLKREGSDLLTEARLGGFDDLLRRFERGRITADEFSIASCRILGASMPPREFAEAWAEIFWLNEAIIPTIRGLQGAGYRLVLGSNTNVLHADWFRREFLPILSSFDHLVLSYEVGHVKPSIEFYLACAEAAGAMPADCIFIDDLPENVDGARAAGLSGLLYERPESLVGDLRALGVDFSLSHE</sequence>
<dbReference type="KEGG" id="tpla:ElP_50660"/>
<dbReference type="SFLD" id="SFLDS00003">
    <property type="entry name" value="Haloacid_Dehalogenase"/>
    <property type="match status" value="1"/>
</dbReference>
<evidence type="ECO:0000256" key="1">
    <source>
        <dbReference type="SAM" id="MobiDB-lite"/>
    </source>
</evidence>
<name>A0A518H8F0_9BACT</name>
<protein>
    <submittedName>
        <fullName evidence="2">Alpha-D-glucose-1-phosphate phosphatase YihX</fullName>
        <ecNumber evidence="2">3.1.3.-</ecNumber>
    </submittedName>
</protein>
<dbReference type="CDD" id="cd02603">
    <property type="entry name" value="HAD_sEH-N_like"/>
    <property type="match status" value="1"/>
</dbReference>
<evidence type="ECO:0000313" key="2">
    <source>
        <dbReference type="EMBL" id="QDV37133.1"/>
    </source>
</evidence>
<reference evidence="2 3" key="1">
    <citation type="submission" date="2019-02" db="EMBL/GenBank/DDBJ databases">
        <title>Deep-cultivation of Planctomycetes and their phenomic and genomic characterization uncovers novel biology.</title>
        <authorList>
            <person name="Wiegand S."/>
            <person name="Jogler M."/>
            <person name="Boedeker C."/>
            <person name="Pinto D."/>
            <person name="Vollmers J."/>
            <person name="Rivas-Marin E."/>
            <person name="Kohn T."/>
            <person name="Peeters S.H."/>
            <person name="Heuer A."/>
            <person name="Rast P."/>
            <person name="Oberbeckmann S."/>
            <person name="Bunk B."/>
            <person name="Jeske O."/>
            <person name="Meyerdierks A."/>
            <person name="Storesund J.E."/>
            <person name="Kallscheuer N."/>
            <person name="Luecker S."/>
            <person name="Lage O.M."/>
            <person name="Pohl T."/>
            <person name="Merkel B.J."/>
            <person name="Hornburger P."/>
            <person name="Mueller R.-W."/>
            <person name="Bruemmer F."/>
            <person name="Labrenz M."/>
            <person name="Spormann A.M."/>
            <person name="Op den Camp H."/>
            <person name="Overmann J."/>
            <person name="Amann R."/>
            <person name="Jetten M.S.M."/>
            <person name="Mascher T."/>
            <person name="Medema M.H."/>
            <person name="Devos D.P."/>
            <person name="Kaster A.-K."/>
            <person name="Ovreas L."/>
            <person name="Rohde M."/>
            <person name="Galperin M.Y."/>
            <person name="Jogler C."/>
        </authorList>
    </citation>
    <scope>NUCLEOTIDE SEQUENCE [LARGE SCALE GENOMIC DNA]</scope>
    <source>
        <strain evidence="2 3">ElP</strain>
    </source>
</reference>
<keyword evidence="2" id="KW-0378">Hydrolase</keyword>
<dbReference type="InterPro" id="IPR023214">
    <property type="entry name" value="HAD_sf"/>
</dbReference>
<dbReference type="EC" id="3.1.3.-" evidence="2"/>
<feature type="compositionally biased region" description="Basic and acidic residues" evidence="1">
    <location>
        <begin position="1"/>
        <end position="12"/>
    </location>
</feature>
<gene>
    <name evidence="2" type="primary">yihX</name>
    <name evidence="2" type="ORF">ElP_50660</name>
</gene>
<dbReference type="AlphaFoldDB" id="A0A518H8F0"/>
<organism evidence="2 3">
    <name type="scientific">Tautonia plasticadhaerens</name>
    <dbReference type="NCBI Taxonomy" id="2527974"/>
    <lineage>
        <taxon>Bacteria</taxon>
        <taxon>Pseudomonadati</taxon>
        <taxon>Planctomycetota</taxon>
        <taxon>Planctomycetia</taxon>
        <taxon>Isosphaerales</taxon>
        <taxon>Isosphaeraceae</taxon>
        <taxon>Tautonia</taxon>
    </lineage>
</organism>
<dbReference type="EMBL" id="CP036426">
    <property type="protein sequence ID" value="QDV37133.1"/>
    <property type="molecule type" value="Genomic_DNA"/>
</dbReference>
<dbReference type="InterPro" id="IPR023198">
    <property type="entry name" value="PGP-like_dom2"/>
</dbReference>
<dbReference type="InterPro" id="IPR006439">
    <property type="entry name" value="HAD-SF_hydro_IA"/>
</dbReference>
<evidence type="ECO:0000313" key="3">
    <source>
        <dbReference type="Proteomes" id="UP000317835"/>
    </source>
</evidence>
<dbReference type="InterPro" id="IPR036412">
    <property type="entry name" value="HAD-like_sf"/>
</dbReference>
<dbReference type="GO" id="GO:0016787">
    <property type="term" value="F:hydrolase activity"/>
    <property type="evidence" value="ECO:0007669"/>
    <property type="project" value="UniProtKB-KW"/>
</dbReference>
<dbReference type="PANTHER" id="PTHR43611">
    <property type="entry name" value="ALPHA-D-GLUCOSE 1-PHOSPHATE PHOSPHATASE"/>
    <property type="match status" value="1"/>
</dbReference>
<accession>A0A518H8F0</accession>
<dbReference type="PANTHER" id="PTHR43611:SF3">
    <property type="entry name" value="FLAVIN MONONUCLEOTIDE HYDROLASE 1, CHLOROPLATIC"/>
    <property type="match status" value="1"/>
</dbReference>
<keyword evidence="3" id="KW-1185">Reference proteome</keyword>